<organism evidence="1">
    <name type="scientific">marine sediment metagenome</name>
    <dbReference type="NCBI Taxonomy" id="412755"/>
    <lineage>
        <taxon>unclassified sequences</taxon>
        <taxon>metagenomes</taxon>
        <taxon>ecological metagenomes</taxon>
    </lineage>
</organism>
<dbReference type="InterPro" id="IPR001680">
    <property type="entry name" value="WD40_rpt"/>
</dbReference>
<dbReference type="AlphaFoldDB" id="X0VR81"/>
<dbReference type="PROSITE" id="PS50082">
    <property type="entry name" value="WD_REPEATS_2"/>
    <property type="match status" value="1"/>
</dbReference>
<dbReference type="Gene3D" id="2.130.10.10">
    <property type="entry name" value="YVTN repeat-like/Quinoprotein amine dehydrogenase"/>
    <property type="match status" value="1"/>
</dbReference>
<comment type="caution">
    <text evidence="1">The sequence shown here is derived from an EMBL/GenBank/DDBJ whole genome shotgun (WGS) entry which is preliminary data.</text>
</comment>
<dbReference type="InterPro" id="IPR036322">
    <property type="entry name" value="WD40_repeat_dom_sf"/>
</dbReference>
<name>X0VR81_9ZZZZ</name>
<evidence type="ECO:0000313" key="1">
    <source>
        <dbReference type="EMBL" id="GAG03051.1"/>
    </source>
</evidence>
<feature type="non-terminal residue" evidence="1">
    <location>
        <position position="1"/>
    </location>
</feature>
<dbReference type="InterPro" id="IPR015943">
    <property type="entry name" value="WD40/YVTN_repeat-like_dom_sf"/>
</dbReference>
<dbReference type="PROSITE" id="PS50294">
    <property type="entry name" value="WD_REPEATS_REGION"/>
    <property type="match status" value="1"/>
</dbReference>
<protein>
    <submittedName>
        <fullName evidence="1">Uncharacterized protein</fullName>
    </submittedName>
</protein>
<dbReference type="SUPFAM" id="SSF50978">
    <property type="entry name" value="WD40 repeat-like"/>
    <property type="match status" value="1"/>
</dbReference>
<proteinExistence type="predicted"/>
<gene>
    <name evidence="1" type="ORF">S01H1_32422</name>
</gene>
<accession>X0VR81</accession>
<sequence>EAAELLASYPVTAGSIAAVRFSPDGRSIAVGGWDSPIWLWGIP</sequence>
<dbReference type="EMBL" id="BARS01020073">
    <property type="protein sequence ID" value="GAG03051.1"/>
    <property type="molecule type" value="Genomic_DNA"/>
</dbReference>
<reference evidence="1" key="1">
    <citation type="journal article" date="2014" name="Front. Microbiol.">
        <title>High frequency of phylogenetically diverse reductive dehalogenase-homologous genes in deep subseafloor sedimentary metagenomes.</title>
        <authorList>
            <person name="Kawai M."/>
            <person name="Futagami T."/>
            <person name="Toyoda A."/>
            <person name="Takaki Y."/>
            <person name="Nishi S."/>
            <person name="Hori S."/>
            <person name="Arai W."/>
            <person name="Tsubouchi T."/>
            <person name="Morono Y."/>
            <person name="Uchiyama I."/>
            <person name="Ito T."/>
            <person name="Fujiyama A."/>
            <person name="Inagaki F."/>
            <person name="Takami H."/>
        </authorList>
    </citation>
    <scope>NUCLEOTIDE SEQUENCE</scope>
    <source>
        <strain evidence="1">Expedition CK06-06</strain>
    </source>
</reference>